<organism evidence="2 3">
    <name type="scientific">Streptomyces rubiginosohelvolus</name>
    <dbReference type="NCBI Taxonomy" id="67362"/>
    <lineage>
        <taxon>Bacteria</taxon>
        <taxon>Bacillati</taxon>
        <taxon>Actinomycetota</taxon>
        <taxon>Actinomycetes</taxon>
        <taxon>Kitasatosporales</taxon>
        <taxon>Streptomycetaceae</taxon>
        <taxon>Streptomyces</taxon>
    </lineage>
</organism>
<evidence type="ECO:0008006" key="4">
    <source>
        <dbReference type="Google" id="ProtNLM"/>
    </source>
</evidence>
<reference evidence="3" key="1">
    <citation type="journal article" date="2019" name="Int. J. Syst. Evol. Microbiol.">
        <title>The Global Catalogue of Microorganisms (GCM) 10K type strain sequencing project: providing services to taxonomists for standard genome sequencing and annotation.</title>
        <authorList>
            <consortium name="The Broad Institute Genomics Platform"/>
            <consortium name="The Broad Institute Genome Sequencing Center for Infectious Disease"/>
            <person name="Wu L."/>
            <person name="Ma J."/>
        </authorList>
    </citation>
    <scope>NUCLEOTIDE SEQUENCE [LARGE SCALE GENOMIC DNA]</scope>
    <source>
        <strain evidence="3">JCM 4602</strain>
    </source>
</reference>
<dbReference type="EMBL" id="BMUW01000003">
    <property type="protein sequence ID" value="GGZ48648.1"/>
    <property type="molecule type" value="Genomic_DNA"/>
</dbReference>
<feature type="region of interest" description="Disordered" evidence="1">
    <location>
        <begin position="205"/>
        <end position="245"/>
    </location>
</feature>
<evidence type="ECO:0000313" key="2">
    <source>
        <dbReference type="EMBL" id="GGZ48648.1"/>
    </source>
</evidence>
<keyword evidence="3" id="KW-1185">Reference proteome</keyword>
<accession>A0ABQ3BMG2</accession>
<sequence>MTGAIMTLNYQDVMTADLSSFTDVAAAWKKMGERFGELKTDYAQNVQAVLTNGNWQGEAFGAQQSGAQATAFEFGAAKAEALAVASLLTDAQTELSRLQKAVKELGADAEKKDYKVDSAGKATYVGYDNLSAQEKYAFQHDPDHTRLLADAREKAQGWTDQIAKAVKAVDDVDQSVKRALSRATNDVSMDGIGIGGFNTSAVGDLAKAGKPDPAPGKKDGWVSEGESEASGPGVGTDASGPNIGKGKLAEAEAHADLGRAKAEGTLTKDSTKLAGEAEAYAGAKASAAAGITNEGAQAEAKGFAGGEASASGTADAGPTGVYGRAETMAGAEAGVNVGAGTNGAVLSAEAFAGAKAGASAGADVGGLGVGVTAEGWAGPGAEVTLAGKDANGVWHFGPKVGLSPALGGAVGFEFTVDPGKVVDTVGDAAGAVGDAASWVGDGIGSLF</sequence>
<evidence type="ECO:0000313" key="3">
    <source>
        <dbReference type="Proteomes" id="UP000624183"/>
    </source>
</evidence>
<gene>
    <name evidence="2" type="ORF">GCM10010328_24210</name>
</gene>
<proteinExistence type="predicted"/>
<dbReference type="Proteomes" id="UP000624183">
    <property type="component" value="Unassembled WGS sequence"/>
</dbReference>
<evidence type="ECO:0000256" key="1">
    <source>
        <dbReference type="SAM" id="MobiDB-lite"/>
    </source>
</evidence>
<name>A0ABQ3BMG2_9ACTN</name>
<feature type="compositionally biased region" description="Basic and acidic residues" evidence="1">
    <location>
        <begin position="207"/>
        <end position="221"/>
    </location>
</feature>
<protein>
    <recommendedName>
        <fullName evidence="4">WXG100 family type VII secretion target</fullName>
    </recommendedName>
</protein>
<comment type="caution">
    <text evidence="2">The sequence shown here is derived from an EMBL/GenBank/DDBJ whole genome shotgun (WGS) entry which is preliminary data.</text>
</comment>